<dbReference type="AlphaFoldDB" id="A0A9D4A170"/>
<evidence type="ECO:0000313" key="1">
    <source>
        <dbReference type="EMBL" id="KAH1082716.1"/>
    </source>
</evidence>
<reference evidence="1 2" key="1">
    <citation type="journal article" date="2021" name="Plant Biotechnol. J.">
        <title>Multi-omics assisted identification of the key and species-specific regulatory components of drought-tolerant mechanisms in Gossypium stocksii.</title>
        <authorList>
            <person name="Yu D."/>
            <person name="Ke L."/>
            <person name="Zhang D."/>
            <person name="Wu Y."/>
            <person name="Sun Y."/>
            <person name="Mei J."/>
            <person name="Sun J."/>
            <person name="Sun Y."/>
        </authorList>
    </citation>
    <scope>NUCLEOTIDE SEQUENCE [LARGE SCALE GENOMIC DNA]</scope>
    <source>
        <strain evidence="2">cv. E1</strain>
        <tissue evidence="1">Leaf</tissue>
    </source>
</reference>
<feature type="non-terminal residue" evidence="1">
    <location>
        <position position="53"/>
    </location>
</feature>
<protein>
    <recommendedName>
        <fullName evidence="3">DUF4219 domain-containing protein</fullName>
    </recommendedName>
</protein>
<accession>A0A9D4A170</accession>
<dbReference type="OrthoDB" id="1743754at2759"/>
<dbReference type="EMBL" id="JAIQCV010000007">
    <property type="protein sequence ID" value="KAH1082716.1"/>
    <property type="molecule type" value="Genomic_DNA"/>
</dbReference>
<evidence type="ECO:0008006" key="3">
    <source>
        <dbReference type="Google" id="ProtNLM"/>
    </source>
</evidence>
<feature type="non-terminal residue" evidence="1">
    <location>
        <position position="1"/>
    </location>
</feature>
<evidence type="ECO:0000313" key="2">
    <source>
        <dbReference type="Proteomes" id="UP000828251"/>
    </source>
</evidence>
<organism evidence="1 2">
    <name type="scientific">Gossypium stocksii</name>
    <dbReference type="NCBI Taxonomy" id="47602"/>
    <lineage>
        <taxon>Eukaryota</taxon>
        <taxon>Viridiplantae</taxon>
        <taxon>Streptophyta</taxon>
        <taxon>Embryophyta</taxon>
        <taxon>Tracheophyta</taxon>
        <taxon>Spermatophyta</taxon>
        <taxon>Magnoliopsida</taxon>
        <taxon>eudicotyledons</taxon>
        <taxon>Gunneridae</taxon>
        <taxon>Pentapetalae</taxon>
        <taxon>rosids</taxon>
        <taxon>malvids</taxon>
        <taxon>Malvales</taxon>
        <taxon>Malvaceae</taxon>
        <taxon>Malvoideae</taxon>
        <taxon>Gossypium</taxon>
    </lineage>
</organism>
<gene>
    <name evidence="1" type="ORF">J1N35_022477</name>
</gene>
<proteinExistence type="predicted"/>
<keyword evidence="2" id="KW-1185">Reference proteome</keyword>
<name>A0A9D4A170_9ROSI</name>
<sequence length="53" mass="6211">RSSSQEFSFMASEQNSIILGEGHSTMRPPLFNGTNYSYWRTRMKLFVQANDYE</sequence>
<dbReference type="Proteomes" id="UP000828251">
    <property type="component" value="Unassembled WGS sequence"/>
</dbReference>
<comment type="caution">
    <text evidence="1">The sequence shown here is derived from an EMBL/GenBank/DDBJ whole genome shotgun (WGS) entry which is preliminary data.</text>
</comment>